<sequence length="626" mass="70281">MSRMSIVTKTQEGGGTVPMDYTDANEDLVIPTQQAEQEAEQGRADRPITPDEPVYAPEDAIAAASTTAPNVPPAWPPLEQYDKLFRIFHWLSAHAEPVDESETSVSAPHAYLRCPGRCCPANTEEDYDQEVERKGKAGESWPLPKPGYPMGPKDIKGFAGAVWNDAFQGLLDDVLLNARLICPEESISLPWHCLLDGRKRVERCCERPPWSTNGRTCFVVLPRYVEHRVEEKACPSDVRRNRDRLWASMQLAVSGAVPEERLFVGAGKRHSYTLRPSPRSCVPLQWVHRSAFAISTDLANLRCPWLGENMLLSLFSDIVGVPCNWQTEEMRQCFQHVRRTARDFGEAYGILRPHFRWIQENGHSVEAIPFEAIIQRCQKKDDCWVDLNEANAIDGESAARPQPRRVWDLYSNRVLPFHLACPANYNLTAPWLVTDIRGSAVRDLVKTRINSEQWSLSVPHDTSLEHVRVELLNMGAEYVWLAELCVPLRGREGTGPLDLGAAAPDVKAMVHLIEREGATHILYPCGLGVPTSLSRFDGAFEALRALRGVWAYEKKWGCWLPGGLIPTAAHDVTATRLLFDEELRRGEVISSRVVQAMNVVPAIFGILGPRRTLEAFGFVPDQFLRD</sequence>
<name>A0A9P3GF60_9APHY</name>
<evidence type="ECO:0000313" key="3">
    <source>
        <dbReference type="Proteomes" id="UP000703269"/>
    </source>
</evidence>
<evidence type="ECO:0008006" key="4">
    <source>
        <dbReference type="Google" id="ProtNLM"/>
    </source>
</evidence>
<dbReference type="EMBL" id="BPQB01000034">
    <property type="protein sequence ID" value="GJE93710.1"/>
    <property type="molecule type" value="Genomic_DNA"/>
</dbReference>
<gene>
    <name evidence="2" type="ORF">PsYK624_098710</name>
</gene>
<comment type="caution">
    <text evidence="2">The sequence shown here is derived from an EMBL/GenBank/DDBJ whole genome shotgun (WGS) entry which is preliminary data.</text>
</comment>
<dbReference type="OrthoDB" id="3226657at2759"/>
<feature type="region of interest" description="Disordered" evidence="1">
    <location>
        <begin position="1"/>
        <end position="22"/>
    </location>
</feature>
<evidence type="ECO:0000256" key="1">
    <source>
        <dbReference type="SAM" id="MobiDB-lite"/>
    </source>
</evidence>
<feature type="compositionally biased region" description="Polar residues" evidence="1">
    <location>
        <begin position="1"/>
        <end position="11"/>
    </location>
</feature>
<proteinExistence type="predicted"/>
<keyword evidence="3" id="KW-1185">Reference proteome</keyword>
<dbReference type="Proteomes" id="UP000703269">
    <property type="component" value="Unassembled WGS sequence"/>
</dbReference>
<accession>A0A9P3GF60</accession>
<reference evidence="2 3" key="1">
    <citation type="submission" date="2021-08" db="EMBL/GenBank/DDBJ databases">
        <title>Draft Genome Sequence of Phanerochaete sordida strain YK-624.</title>
        <authorList>
            <person name="Mori T."/>
            <person name="Dohra H."/>
            <person name="Suzuki T."/>
            <person name="Kawagishi H."/>
            <person name="Hirai H."/>
        </authorList>
    </citation>
    <scope>NUCLEOTIDE SEQUENCE [LARGE SCALE GENOMIC DNA]</scope>
    <source>
        <strain evidence="2 3">YK-624</strain>
    </source>
</reference>
<organism evidence="2 3">
    <name type="scientific">Phanerochaete sordida</name>
    <dbReference type="NCBI Taxonomy" id="48140"/>
    <lineage>
        <taxon>Eukaryota</taxon>
        <taxon>Fungi</taxon>
        <taxon>Dikarya</taxon>
        <taxon>Basidiomycota</taxon>
        <taxon>Agaricomycotina</taxon>
        <taxon>Agaricomycetes</taxon>
        <taxon>Polyporales</taxon>
        <taxon>Phanerochaetaceae</taxon>
        <taxon>Phanerochaete</taxon>
    </lineage>
</organism>
<dbReference type="AlphaFoldDB" id="A0A9P3GF60"/>
<protein>
    <recommendedName>
        <fullName evidence="4">Heterokaryon incompatibility domain-containing protein</fullName>
    </recommendedName>
</protein>
<evidence type="ECO:0000313" key="2">
    <source>
        <dbReference type="EMBL" id="GJE93710.1"/>
    </source>
</evidence>